<organism evidence="1">
    <name type="scientific">bioreactor metagenome</name>
    <dbReference type="NCBI Taxonomy" id="1076179"/>
    <lineage>
        <taxon>unclassified sequences</taxon>
        <taxon>metagenomes</taxon>
        <taxon>ecological metagenomes</taxon>
    </lineage>
</organism>
<accession>A0A645EA72</accession>
<dbReference type="AlphaFoldDB" id="A0A645EA72"/>
<proteinExistence type="predicted"/>
<evidence type="ECO:0000313" key="1">
    <source>
        <dbReference type="EMBL" id="MPM98690.1"/>
    </source>
</evidence>
<gene>
    <name evidence="1" type="ORF">SDC9_145878</name>
</gene>
<comment type="caution">
    <text evidence="1">The sequence shown here is derived from an EMBL/GenBank/DDBJ whole genome shotgun (WGS) entry which is preliminary data.</text>
</comment>
<dbReference type="EMBL" id="VSSQ01044828">
    <property type="protein sequence ID" value="MPM98690.1"/>
    <property type="molecule type" value="Genomic_DNA"/>
</dbReference>
<name>A0A645EA72_9ZZZZ</name>
<protein>
    <submittedName>
        <fullName evidence="1">Uncharacterized protein</fullName>
    </submittedName>
</protein>
<sequence length="78" mass="8684">MYNYAQLGSNNICIAVSQLSNEVQAANMISIDSADYTLLGKRYNNGIWEEVETPLLVQPATQQDKIEAGIDYLIMLSQ</sequence>
<reference evidence="1" key="1">
    <citation type="submission" date="2019-08" db="EMBL/GenBank/DDBJ databases">
        <authorList>
            <person name="Kucharzyk K."/>
            <person name="Murdoch R.W."/>
            <person name="Higgins S."/>
            <person name="Loffler F."/>
        </authorList>
    </citation>
    <scope>NUCLEOTIDE SEQUENCE</scope>
</reference>